<feature type="transmembrane region" description="Helical" evidence="6">
    <location>
        <begin position="285"/>
        <end position="305"/>
    </location>
</feature>
<keyword evidence="5 6" id="KW-0472">Membrane</keyword>
<sequence>MEKAKGKTGGPPGRVRYQIALILFLLTTINYADRATLSITGNSIQHELGLSPVSMGIVFSAFGWAYVLAQIPGGLLLDRFGSRRVYCWSIALWSLCTLAQAFVGVFEAAGAIVALFLLRFLLGLTEAPSFPANARIVAAWFPAAERGTATAIFNSAQYFAVAVFAPLMGWITHIYGWHHVFVLMGVLGLAGAVLFRARVHAPMESPFLSVAEREHIAAGGALVEMDSAARPTARRGRPDWASIRPLLTSRMLIGIYIGQYAITALTYFFATWFPIYLVQQRGMSIVEAGFSAAVPALSGWVGGILGGIWSDRMLRAGHSLNISRKVPIFCGMALSVSIVGCNFVESEILVVGLMALAFFGKGVAALGWVVIADAAPQERTGLAGGIFNAIGNIAGIVTPIGIGLIVAATGSFDLALVFVALHSLLAIASYAVLVGPIRRLSLPSAVPSSGVAP</sequence>
<dbReference type="PANTHER" id="PTHR11662">
    <property type="entry name" value="SOLUTE CARRIER FAMILY 17"/>
    <property type="match status" value="1"/>
</dbReference>
<feature type="transmembrane region" description="Helical" evidence="6">
    <location>
        <begin position="252"/>
        <end position="273"/>
    </location>
</feature>
<feature type="transmembrane region" description="Helical" evidence="6">
    <location>
        <begin position="90"/>
        <end position="118"/>
    </location>
</feature>
<reference evidence="8 9" key="1">
    <citation type="submission" date="2020-08" db="EMBL/GenBank/DDBJ databases">
        <title>Genomic Encyclopedia of Type Strains, Phase IV (KMG-IV): sequencing the most valuable type-strain genomes for metagenomic binning, comparative biology and taxonomic classification.</title>
        <authorList>
            <person name="Goeker M."/>
        </authorList>
    </citation>
    <scope>NUCLEOTIDE SEQUENCE [LARGE SCALE GENOMIC DNA]</scope>
    <source>
        <strain evidence="8 9">DSM 26189</strain>
    </source>
</reference>
<feature type="transmembrane region" description="Helical" evidence="6">
    <location>
        <begin position="351"/>
        <end position="374"/>
    </location>
</feature>
<dbReference type="AlphaFoldDB" id="A0A7W6BFN4"/>
<dbReference type="Pfam" id="PF07690">
    <property type="entry name" value="MFS_1"/>
    <property type="match status" value="1"/>
</dbReference>
<feature type="transmembrane region" description="Helical" evidence="6">
    <location>
        <begin position="50"/>
        <end position="69"/>
    </location>
</feature>
<dbReference type="InterPro" id="IPR050382">
    <property type="entry name" value="MFS_Na/Anion_cotransporter"/>
</dbReference>
<evidence type="ECO:0000259" key="7">
    <source>
        <dbReference type="PROSITE" id="PS50850"/>
    </source>
</evidence>
<keyword evidence="3 6" id="KW-0812">Transmembrane</keyword>
<dbReference type="Proteomes" id="UP000571950">
    <property type="component" value="Unassembled WGS sequence"/>
</dbReference>
<comment type="caution">
    <text evidence="8">The sequence shown here is derived from an EMBL/GenBank/DDBJ whole genome shotgun (WGS) entry which is preliminary data.</text>
</comment>
<dbReference type="SUPFAM" id="SSF103473">
    <property type="entry name" value="MFS general substrate transporter"/>
    <property type="match status" value="1"/>
</dbReference>
<dbReference type="RefSeq" id="WP_188071646.1">
    <property type="nucleotide sequence ID" value="NZ_BSPS01000008.1"/>
</dbReference>
<dbReference type="PIRSF" id="PIRSF002808">
    <property type="entry name" value="Hexose_phosphate_transp"/>
    <property type="match status" value="1"/>
</dbReference>
<dbReference type="NCBIfam" id="TIGR00893">
    <property type="entry name" value="2A0114"/>
    <property type="match status" value="1"/>
</dbReference>
<proteinExistence type="predicted"/>
<dbReference type="InterPro" id="IPR011701">
    <property type="entry name" value="MFS"/>
</dbReference>
<evidence type="ECO:0000256" key="3">
    <source>
        <dbReference type="ARBA" id="ARBA00022692"/>
    </source>
</evidence>
<evidence type="ECO:0000256" key="4">
    <source>
        <dbReference type="ARBA" id="ARBA00022989"/>
    </source>
</evidence>
<dbReference type="PROSITE" id="PS50850">
    <property type="entry name" value="MFS"/>
    <property type="match status" value="1"/>
</dbReference>
<feature type="transmembrane region" description="Helical" evidence="6">
    <location>
        <begin position="326"/>
        <end position="345"/>
    </location>
</feature>
<dbReference type="CDD" id="cd17319">
    <property type="entry name" value="MFS_ExuT_GudP_like"/>
    <property type="match status" value="1"/>
</dbReference>
<dbReference type="GO" id="GO:0022857">
    <property type="term" value="F:transmembrane transporter activity"/>
    <property type="evidence" value="ECO:0007669"/>
    <property type="project" value="InterPro"/>
</dbReference>
<protein>
    <submittedName>
        <fullName evidence="8">ACS family glucarate transporter-like MFS transporter</fullName>
    </submittedName>
</protein>
<keyword evidence="4 6" id="KW-1133">Transmembrane helix</keyword>
<keyword evidence="9" id="KW-1185">Reference proteome</keyword>
<feature type="transmembrane region" description="Helical" evidence="6">
    <location>
        <begin position="386"/>
        <end position="408"/>
    </location>
</feature>
<gene>
    <name evidence="8" type="ORF">GGR43_001816</name>
</gene>
<name>A0A7W6BFN4_9SPHN</name>
<keyword evidence="2" id="KW-1003">Cell membrane</keyword>
<evidence type="ECO:0000313" key="9">
    <source>
        <dbReference type="Proteomes" id="UP000571950"/>
    </source>
</evidence>
<dbReference type="InterPro" id="IPR036259">
    <property type="entry name" value="MFS_trans_sf"/>
</dbReference>
<dbReference type="InterPro" id="IPR020846">
    <property type="entry name" value="MFS_dom"/>
</dbReference>
<evidence type="ECO:0000256" key="5">
    <source>
        <dbReference type="ARBA" id="ARBA00023136"/>
    </source>
</evidence>
<dbReference type="EMBL" id="JACIDT010000005">
    <property type="protein sequence ID" value="MBB3926101.1"/>
    <property type="molecule type" value="Genomic_DNA"/>
</dbReference>
<organism evidence="8 9">
    <name type="scientific">Sphingobium jiangsuense</name>
    <dbReference type="NCBI Taxonomy" id="870476"/>
    <lineage>
        <taxon>Bacteria</taxon>
        <taxon>Pseudomonadati</taxon>
        <taxon>Pseudomonadota</taxon>
        <taxon>Alphaproteobacteria</taxon>
        <taxon>Sphingomonadales</taxon>
        <taxon>Sphingomonadaceae</taxon>
        <taxon>Sphingobium</taxon>
    </lineage>
</organism>
<dbReference type="PANTHER" id="PTHR11662:SF399">
    <property type="entry name" value="FI19708P1-RELATED"/>
    <property type="match status" value="1"/>
</dbReference>
<evidence type="ECO:0000256" key="1">
    <source>
        <dbReference type="ARBA" id="ARBA00004651"/>
    </source>
</evidence>
<dbReference type="Gene3D" id="1.20.1250.20">
    <property type="entry name" value="MFS general substrate transporter like domains"/>
    <property type="match status" value="2"/>
</dbReference>
<dbReference type="GO" id="GO:0005886">
    <property type="term" value="C:plasma membrane"/>
    <property type="evidence" value="ECO:0007669"/>
    <property type="project" value="UniProtKB-SubCell"/>
</dbReference>
<evidence type="ECO:0000313" key="8">
    <source>
        <dbReference type="EMBL" id="MBB3926101.1"/>
    </source>
</evidence>
<dbReference type="InterPro" id="IPR000849">
    <property type="entry name" value="Sugar_P_transporter"/>
</dbReference>
<feature type="domain" description="Major facilitator superfamily (MFS) profile" evidence="7">
    <location>
        <begin position="19"/>
        <end position="438"/>
    </location>
</feature>
<evidence type="ECO:0000256" key="6">
    <source>
        <dbReference type="SAM" id="Phobius"/>
    </source>
</evidence>
<comment type="subcellular location">
    <subcellularLocation>
        <location evidence="1">Cell membrane</location>
        <topology evidence="1">Multi-pass membrane protein</topology>
    </subcellularLocation>
</comment>
<accession>A0A7W6BFN4</accession>
<feature type="transmembrane region" description="Helical" evidence="6">
    <location>
        <begin position="414"/>
        <end position="433"/>
    </location>
</feature>
<feature type="transmembrane region" description="Helical" evidence="6">
    <location>
        <begin position="174"/>
        <end position="195"/>
    </location>
</feature>
<evidence type="ECO:0000256" key="2">
    <source>
        <dbReference type="ARBA" id="ARBA00022475"/>
    </source>
</evidence>